<evidence type="ECO:0000313" key="3">
    <source>
        <dbReference type="Proteomes" id="UP001221142"/>
    </source>
</evidence>
<feature type="region of interest" description="Disordered" evidence="1">
    <location>
        <begin position="35"/>
        <end position="65"/>
    </location>
</feature>
<feature type="compositionally biased region" description="Low complexity" evidence="1">
    <location>
        <begin position="183"/>
        <end position="208"/>
    </location>
</feature>
<accession>A0AAD7BTH5</accession>
<feature type="region of interest" description="Disordered" evidence="1">
    <location>
        <begin position="183"/>
        <end position="253"/>
    </location>
</feature>
<protein>
    <submittedName>
        <fullName evidence="2">Uncharacterized protein</fullName>
    </submittedName>
</protein>
<dbReference type="AlphaFoldDB" id="A0AAD7BTH5"/>
<evidence type="ECO:0000313" key="2">
    <source>
        <dbReference type="EMBL" id="KAJ7630315.1"/>
    </source>
</evidence>
<dbReference type="EMBL" id="JARKIF010000009">
    <property type="protein sequence ID" value="KAJ7630315.1"/>
    <property type="molecule type" value="Genomic_DNA"/>
</dbReference>
<keyword evidence="3" id="KW-1185">Reference proteome</keyword>
<sequence length="253" mass="27715">MPASRSPRAMSTSQFERLTYTVREANKHQAAIACYHARSHQLHSPRSQPRPQTRPHDQRQGCRRLSTSICRRPSASHPGGCHLSSARCWASPQAEPRCSPPPADAPVSGPFSTISISVEPINLRAWPVLMPRLSLLPDDLFTLAPRRVPEPPVIPVIPDVPFDEEEADAFFASHELGYPESGVADYAESSSSSSDASSVSSGSSSSGPVTPPDAEMTLGSTLPSKRRLEPELVVDKRPKYDRKAWTRDPVRSF</sequence>
<name>A0AAD7BTH5_9AGAR</name>
<comment type="caution">
    <text evidence="2">The sequence shown here is derived from an EMBL/GenBank/DDBJ whole genome shotgun (WGS) entry which is preliminary data.</text>
</comment>
<feature type="compositionally biased region" description="Basic and acidic residues" evidence="1">
    <location>
        <begin position="226"/>
        <end position="253"/>
    </location>
</feature>
<gene>
    <name evidence="2" type="ORF">FB45DRAFT_915171</name>
</gene>
<evidence type="ECO:0000256" key="1">
    <source>
        <dbReference type="SAM" id="MobiDB-lite"/>
    </source>
</evidence>
<organism evidence="2 3">
    <name type="scientific">Roridomyces roridus</name>
    <dbReference type="NCBI Taxonomy" id="1738132"/>
    <lineage>
        <taxon>Eukaryota</taxon>
        <taxon>Fungi</taxon>
        <taxon>Dikarya</taxon>
        <taxon>Basidiomycota</taxon>
        <taxon>Agaricomycotina</taxon>
        <taxon>Agaricomycetes</taxon>
        <taxon>Agaricomycetidae</taxon>
        <taxon>Agaricales</taxon>
        <taxon>Marasmiineae</taxon>
        <taxon>Mycenaceae</taxon>
        <taxon>Roridomyces</taxon>
    </lineage>
</organism>
<proteinExistence type="predicted"/>
<reference evidence="2" key="1">
    <citation type="submission" date="2023-03" db="EMBL/GenBank/DDBJ databases">
        <title>Massive genome expansion in bonnet fungi (Mycena s.s.) driven by repeated elements and novel gene families across ecological guilds.</title>
        <authorList>
            <consortium name="Lawrence Berkeley National Laboratory"/>
            <person name="Harder C.B."/>
            <person name="Miyauchi S."/>
            <person name="Viragh M."/>
            <person name="Kuo A."/>
            <person name="Thoen E."/>
            <person name="Andreopoulos B."/>
            <person name="Lu D."/>
            <person name="Skrede I."/>
            <person name="Drula E."/>
            <person name="Henrissat B."/>
            <person name="Morin E."/>
            <person name="Kohler A."/>
            <person name="Barry K."/>
            <person name="LaButti K."/>
            <person name="Morin E."/>
            <person name="Salamov A."/>
            <person name="Lipzen A."/>
            <person name="Mereny Z."/>
            <person name="Hegedus B."/>
            <person name="Baldrian P."/>
            <person name="Stursova M."/>
            <person name="Weitz H."/>
            <person name="Taylor A."/>
            <person name="Grigoriev I.V."/>
            <person name="Nagy L.G."/>
            <person name="Martin F."/>
            <person name="Kauserud H."/>
        </authorList>
    </citation>
    <scope>NUCLEOTIDE SEQUENCE</scope>
    <source>
        <strain evidence="2">9284</strain>
    </source>
</reference>
<dbReference type="Proteomes" id="UP001221142">
    <property type="component" value="Unassembled WGS sequence"/>
</dbReference>